<dbReference type="Proteomes" id="UP001178888">
    <property type="component" value="Unassembled WGS sequence"/>
</dbReference>
<gene>
    <name evidence="3" type="ORF">E2K98_23605</name>
    <name evidence="2" type="ORF">RCG21_07700</name>
</gene>
<reference evidence="2" key="2">
    <citation type="submission" date="2023-08" db="EMBL/GenBank/DDBJ databases">
        <title>Nitrogen cycling bacteria in agricultural field soils.</title>
        <authorList>
            <person name="Jang J."/>
        </authorList>
    </citation>
    <scope>NUCLEOTIDE SEQUENCE</scope>
    <source>
        <strain evidence="2">PS3-36</strain>
    </source>
</reference>
<dbReference type="RefSeq" id="WP_133338564.1">
    <property type="nucleotide sequence ID" value="NZ_JAVGVR010000001.1"/>
</dbReference>
<reference evidence="3 4" key="1">
    <citation type="submission" date="2019-03" db="EMBL/GenBank/DDBJ databases">
        <title>Bacillus niacini sp. nov. a Nicotinate-Metabolizing Mesophile Isolated from Soil.</title>
        <authorList>
            <person name="Zhang G."/>
        </authorList>
    </citation>
    <scope>NUCLEOTIDE SEQUENCE [LARGE SCALE GENOMIC DNA]</scope>
    <source>
        <strain evidence="3 4">WN066</strain>
    </source>
</reference>
<keyword evidence="1" id="KW-0812">Transmembrane</keyword>
<keyword evidence="1" id="KW-0472">Membrane</keyword>
<evidence type="ECO:0000313" key="5">
    <source>
        <dbReference type="Proteomes" id="UP001178888"/>
    </source>
</evidence>
<feature type="transmembrane region" description="Helical" evidence="1">
    <location>
        <begin position="6"/>
        <end position="24"/>
    </location>
</feature>
<comment type="caution">
    <text evidence="3">The sequence shown here is derived from an EMBL/GenBank/DDBJ whole genome shotgun (WGS) entry which is preliminary data.</text>
</comment>
<dbReference type="EMBL" id="SMYO01000014">
    <property type="protein sequence ID" value="TDK58419.1"/>
    <property type="molecule type" value="Genomic_DNA"/>
</dbReference>
<dbReference type="Proteomes" id="UP000295132">
    <property type="component" value="Unassembled WGS sequence"/>
</dbReference>
<organism evidence="3 4">
    <name type="scientific">Bacillus salipaludis</name>
    <dbReference type="NCBI Taxonomy" id="2547811"/>
    <lineage>
        <taxon>Bacteria</taxon>
        <taxon>Bacillati</taxon>
        <taxon>Bacillota</taxon>
        <taxon>Bacilli</taxon>
        <taxon>Bacillales</taxon>
        <taxon>Bacillaceae</taxon>
        <taxon>Bacillus</taxon>
    </lineage>
</organism>
<keyword evidence="1" id="KW-1133">Transmembrane helix</keyword>
<dbReference type="EMBL" id="JAVGVR010000001">
    <property type="protein sequence ID" value="MDQ6596263.1"/>
    <property type="molecule type" value="Genomic_DNA"/>
</dbReference>
<dbReference type="AlphaFoldDB" id="A0A4R5VKF4"/>
<evidence type="ECO:0000313" key="3">
    <source>
        <dbReference type="EMBL" id="TDK58419.1"/>
    </source>
</evidence>
<evidence type="ECO:0000313" key="2">
    <source>
        <dbReference type="EMBL" id="MDQ6596263.1"/>
    </source>
</evidence>
<sequence length="277" mass="31943">MKKLKYWGATAVIGLLIGTAFWWATSKVKDLKDPLNKSDAFVYSDNGILHWFELTSRRGEVKGKLHQQRFIEKAGKAPIMEEKLFPLTGETTEKGYKFKLNNGGEIISYEAWFSGPHLSVQEQGEKDITLYNPVNHKELDGYIKALKDYHAEENENKRIRYFFSNLRSVYGYLYTAQDDSFQLFVKIDEALLEGELTGYLLMMDDKGKESRYVLNGVTDGRLVKFFTTVDGKTTKLEGKFHEGATGFDLSFWTTDQKLSFHAVTKEVFKHSYKEFKN</sequence>
<accession>A0A4R5VKF4</accession>
<name>A0A4R5VKF4_9BACI</name>
<proteinExistence type="predicted"/>
<evidence type="ECO:0000313" key="4">
    <source>
        <dbReference type="Proteomes" id="UP000295132"/>
    </source>
</evidence>
<protein>
    <submittedName>
        <fullName evidence="3">Uncharacterized protein</fullName>
    </submittedName>
</protein>
<keyword evidence="5" id="KW-1185">Reference proteome</keyword>
<evidence type="ECO:0000256" key="1">
    <source>
        <dbReference type="SAM" id="Phobius"/>
    </source>
</evidence>